<reference evidence="9 10" key="1">
    <citation type="journal article" date="2012" name="J. Bacteriol.">
        <title>Draft Genome Sequence of Cecembia lonarensis Strain LW9T, Isolated from Lonar Lake, a Haloalkaline Lake in India.</title>
        <authorList>
            <person name="Shivaji S."/>
            <person name="Ara S."/>
            <person name="Singh A."/>
            <person name="Pinnaka A.K."/>
        </authorList>
    </citation>
    <scope>NUCLEOTIDE SEQUENCE [LARGE SCALE GENOMIC DNA]</scope>
    <source>
        <strain evidence="9 10">LW9</strain>
    </source>
</reference>
<dbReference type="InterPro" id="IPR001610">
    <property type="entry name" value="PAC"/>
</dbReference>
<dbReference type="SMART" id="SM00387">
    <property type="entry name" value="HATPase_c"/>
    <property type="match status" value="1"/>
</dbReference>
<dbReference type="Pfam" id="PF00512">
    <property type="entry name" value="HisKA"/>
    <property type="match status" value="1"/>
</dbReference>
<evidence type="ECO:0000313" key="10">
    <source>
        <dbReference type="Proteomes" id="UP000004478"/>
    </source>
</evidence>
<dbReference type="InterPro" id="IPR000700">
    <property type="entry name" value="PAS-assoc_C"/>
</dbReference>
<dbReference type="PANTHER" id="PTHR43304:SF1">
    <property type="entry name" value="PAC DOMAIN-CONTAINING PROTEIN"/>
    <property type="match status" value="1"/>
</dbReference>
<proteinExistence type="predicted"/>
<sequence length="676" mass="77818">MENEAKANIAAILEHLPLGLAVNHMDSGEALFVNERFSEIYGWPVADLIDIDSFFEKVYPDPAYRENIKKKILSDIQSGIPERMAWKNIQIATKSGRKKIISAKNIPLYQHRLMISTVWDNTEDSIKIKHLFEERNLLKTLVDILPDYIYIKDSKGKFLVNNKANVVLLGDQTEEQSLGKTVFDYFPEDLARQYNEDDLQVVDKASSLWNKEEKITDAHGNIKWVNTTKVPLYNHDDQVVGLVGISRDITEEKIREQTLTYRSKLLGAITEISQSLFANEEWGSVLPFCLEKIGQTIQADRVYYFENFQNPELPEKLFSRQISEWTNGRVSVQLENQEFQALELRQHPEFWNLAINQKPFFCLTKELTGATKEIFAEQDILSFIVIPIFLKGKFIGFVGCDACHEERIWTEEEIAFLQSIASNISIAAQRKAHLDELMSVNGRLNKTIADLSFSNQELEQFAYVASHDLQEPLRMISSFLTLLEKKYTPLLDEKGRQYIYYAVDGAKRMKSIIMDLLEYSRAGRHEIPKEKVDLNVLMEEIHTLLGKTIEESEAEVKHEELPTLNLQKIPIRQVFLNLVGNGIKYKKKSVPPKIHIRALEKDQHWEFIVSDNGMGIAKAYHNKVFNLFQRLHPREEIEGSGMGLSLCKKIIENLGGKIWINSEKNEGTQVHFTIPK</sequence>
<dbReference type="CDD" id="cd00082">
    <property type="entry name" value="HisKA"/>
    <property type="match status" value="1"/>
</dbReference>
<dbReference type="Pfam" id="PF01590">
    <property type="entry name" value="GAF"/>
    <property type="match status" value="1"/>
</dbReference>
<dbReference type="PROSITE" id="PS50113">
    <property type="entry name" value="PAC"/>
    <property type="match status" value="1"/>
</dbReference>
<dbReference type="EMBL" id="AMGM01000006">
    <property type="protein sequence ID" value="EKB50673.1"/>
    <property type="molecule type" value="Genomic_DNA"/>
</dbReference>
<gene>
    <name evidence="9" type="primary">cph1_2</name>
    <name evidence="9" type="ORF">B879_00652</name>
</gene>
<dbReference type="Pfam" id="PF02518">
    <property type="entry name" value="HATPase_c"/>
    <property type="match status" value="1"/>
</dbReference>
<protein>
    <recommendedName>
        <fullName evidence="2">histidine kinase</fullName>
        <ecNumber evidence="2">2.7.13.3</ecNumber>
    </recommendedName>
</protein>
<dbReference type="Gene3D" id="3.30.565.10">
    <property type="entry name" value="Histidine kinase-like ATPase, C-terminal domain"/>
    <property type="match status" value="1"/>
</dbReference>
<evidence type="ECO:0000256" key="5">
    <source>
        <dbReference type="ARBA" id="ARBA00022777"/>
    </source>
</evidence>
<dbReference type="PROSITE" id="PS50109">
    <property type="entry name" value="HIS_KIN"/>
    <property type="match status" value="1"/>
</dbReference>
<dbReference type="Gene3D" id="3.30.450.40">
    <property type="match status" value="1"/>
</dbReference>
<evidence type="ECO:0000313" key="9">
    <source>
        <dbReference type="EMBL" id="EKB50673.1"/>
    </source>
</evidence>
<dbReference type="SUPFAM" id="SSF55781">
    <property type="entry name" value="GAF domain-like"/>
    <property type="match status" value="1"/>
</dbReference>
<keyword evidence="3" id="KW-0597">Phosphoprotein</keyword>
<evidence type="ECO:0000256" key="1">
    <source>
        <dbReference type="ARBA" id="ARBA00000085"/>
    </source>
</evidence>
<dbReference type="SMART" id="SM00388">
    <property type="entry name" value="HisKA"/>
    <property type="match status" value="1"/>
</dbReference>
<evidence type="ECO:0000256" key="4">
    <source>
        <dbReference type="ARBA" id="ARBA00022679"/>
    </source>
</evidence>
<evidence type="ECO:0000256" key="2">
    <source>
        <dbReference type="ARBA" id="ARBA00012438"/>
    </source>
</evidence>
<dbReference type="SMART" id="SM00065">
    <property type="entry name" value="GAF"/>
    <property type="match status" value="1"/>
</dbReference>
<dbReference type="Pfam" id="PF08448">
    <property type="entry name" value="PAS_4"/>
    <property type="match status" value="1"/>
</dbReference>
<dbReference type="InterPro" id="IPR036097">
    <property type="entry name" value="HisK_dim/P_sf"/>
</dbReference>
<dbReference type="InterPro" id="IPR004358">
    <property type="entry name" value="Sig_transdc_His_kin-like_C"/>
</dbReference>
<name>K1LK14_CECL9</name>
<dbReference type="InterPro" id="IPR003594">
    <property type="entry name" value="HATPase_dom"/>
</dbReference>
<dbReference type="RefSeq" id="WP_009183700.1">
    <property type="nucleotide sequence ID" value="NZ_AMGM01000006.1"/>
</dbReference>
<comment type="catalytic activity">
    <reaction evidence="1">
        <text>ATP + protein L-histidine = ADP + protein N-phospho-L-histidine.</text>
        <dbReference type="EC" id="2.7.13.3"/>
    </reaction>
</comment>
<dbReference type="SUPFAM" id="SSF47384">
    <property type="entry name" value="Homodimeric domain of signal transducing histidine kinase"/>
    <property type="match status" value="1"/>
</dbReference>
<feature type="domain" description="PAS" evidence="7">
    <location>
        <begin position="5"/>
        <end position="61"/>
    </location>
</feature>
<dbReference type="SMART" id="SM00091">
    <property type="entry name" value="PAS"/>
    <property type="match status" value="2"/>
</dbReference>
<keyword evidence="5" id="KW-0418">Kinase</keyword>
<dbReference type="InterPro" id="IPR036890">
    <property type="entry name" value="HATPase_C_sf"/>
</dbReference>
<dbReference type="EC" id="2.7.13.3" evidence="2"/>
<dbReference type="InterPro" id="IPR000014">
    <property type="entry name" value="PAS"/>
</dbReference>
<evidence type="ECO:0000256" key="3">
    <source>
        <dbReference type="ARBA" id="ARBA00022553"/>
    </source>
</evidence>
<dbReference type="Gene3D" id="1.10.287.130">
    <property type="match status" value="1"/>
</dbReference>
<dbReference type="InterPro" id="IPR052162">
    <property type="entry name" value="Sensor_kinase/Photoreceptor"/>
</dbReference>
<dbReference type="InterPro" id="IPR035965">
    <property type="entry name" value="PAS-like_dom_sf"/>
</dbReference>
<dbReference type="InterPro" id="IPR029016">
    <property type="entry name" value="GAF-like_dom_sf"/>
</dbReference>
<keyword evidence="4 9" id="KW-0808">Transferase</keyword>
<dbReference type="PRINTS" id="PR00344">
    <property type="entry name" value="BCTRLSENSOR"/>
</dbReference>
<accession>K1LK14</accession>
<dbReference type="InterPro" id="IPR013656">
    <property type="entry name" value="PAS_4"/>
</dbReference>
<dbReference type="CDD" id="cd00130">
    <property type="entry name" value="PAS"/>
    <property type="match status" value="1"/>
</dbReference>
<dbReference type="InterPro" id="IPR003018">
    <property type="entry name" value="GAF"/>
</dbReference>
<dbReference type="FunFam" id="3.30.565.10:FF:000006">
    <property type="entry name" value="Sensor histidine kinase WalK"/>
    <property type="match status" value="1"/>
</dbReference>
<evidence type="ECO:0000259" key="7">
    <source>
        <dbReference type="PROSITE" id="PS50112"/>
    </source>
</evidence>
<dbReference type="OrthoDB" id="905895at2"/>
<feature type="domain" description="PAS" evidence="7">
    <location>
        <begin position="134"/>
        <end position="175"/>
    </location>
</feature>
<dbReference type="GO" id="GO:0000155">
    <property type="term" value="F:phosphorelay sensor kinase activity"/>
    <property type="evidence" value="ECO:0007669"/>
    <property type="project" value="InterPro"/>
</dbReference>
<dbReference type="PROSITE" id="PS50112">
    <property type="entry name" value="PAS"/>
    <property type="match status" value="2"/>
</dbReference>
<dbReference type="SUPFAM" id="SSF55785">
    <property type="entry name" value="PYP-like sensor domain (PAS domain)"/>
    <property type="match status" value="2"/>
</dbReference>
<feature type="domain" description="PAC" evidence="8">
    <location>
        <begin position="209"/>
        <end position="261"/>
    </location>
</feature>
<dbReference type="SMART" id="SM00086">
    <property type="entry name" value="PAC"/>
    <property type="match status" value="1"/>
</dbReference>
<dbReference type="Proteomes" id="UP000004478">
    <property type="component" value="Unassembled WGS sequence"/>
</dbReference>
<evidence type="ECO:0000259" key="6">
    <source>
        <dbReference type="PROSITE" id="PS50109"/>
    </source>
</evidence>
<dbReference type="AlphaFoldDB" id="K1LK14"/>
<evidence type="ECO:0000259" key="8">
    <source>
        <dbReference type="PROSITE" id="PS50113"/>
    </source>
</evidence>
<dbReference type="SUPFAM" id="SSF55874">
    <property type="entry name" value="ATPase domain of HSP90 chaperone/DNA topoisomerase II/histidine kinase"/>
    <property type="match status" value="1"/>
</dbReference>
<dbReference type="Gene3D" id="3.30.450.20">
    <property type="entry name" value="PAS domain"/>
    <property type="match status" value="2"/>
</dbReference>
<dbReference type="PANTHER" id="PTHR43304">
    <property type="entry name" value="PHYTOCHROME-LIKE PROTEIN CPH1"/>
    <property type="match status" value="1"/>
</dbReference>
<dbReference type="InterPro" id="IPR003661">
    <property type="entry name" value="HisK_dim/P_dom"/>
</dbReference>
<organism evidence="9 10">
    <name type="scientific">Cecembia lonarensis (strain CCUG 58316 / KCTC 22772 / LW9)</name>
    <dbReference type="NCBI Taxonomy" id="1225176"/>
    <lineage>
        <taxon>Bacteria</taxon>
        <taxon>Pseudomonadati</taxon>
        <taxon>Bacteroidota</taxon>
        <taxon>Cytophagia</taxon>
        <taxon>Cytophagales</taxon>
        <taxon>Cyclobacteriaceae</taxon>
        <taxon>Cecembia</taxon>
    </lineage>
</organism>
<dbReference type="InterPro" id="IPR005467">
    <property type="entry name" value="His_kinase_dom"/>
</dbReference>
<comment type="caution">
    <text evidence="9">The sequence shown here is derived from an EMBL/GenBank/DDBJ whole genome shotgun (WGS) entry which is preliminary data.</text>
</comment>
<keyword evidence="10" id="KW-1185">Reference proteome</keyword>
<dbReference type="NCBIfam" id="TIGR00229">
    <property type="entry name" value="sensory_box"/>
    <property type="match status" value="1"/>
</dbReference>
<feature type="domain" description="Histidine kinase" evidence="6">
    <location>
        <begin position="464"/>
        <end position="676"/>
    </location>
</feature>